<dbReference type="Pfam" id="PF00293">
    <property type="entry name" value="NUDIX"/>
    <property type="match status" value="1"/>
</dbReference>
<accession>A0A5Q0BKV0</accession>
<dbReference type="InterPro" id="IPR015797">
    <property type="entry name" value="NUDIX_hydrolase-like_dom_sf"/>
</dbReference>
<evidence type="ECO:0000256" key="3">
    <source>
        <dbReference type="RuleBase" id="RU003476"/>
    </source>
</evidence>
<dbReference type="EMBL" id="CP044205">
    <property type="protein sequence ID" value="QFY42748.1"/>
    <property type="molecule type" value="Genomic_DNA"/>
</dbReference>
<dbReference type="GO" id="GO:0016787">
    <property type="term" value="F:hydrolase activity"/>
    <property type="evidence" value="ECO:0007669"/>
    <property type="project" value="UniProtKB-KW"/>
</dbReference>
<dbReference type="CDD" id="cd04663">
    <property type="entry name" value="NUDIX_Hydrolase"/>
    <property type="match status" value="1"/>
</dbReference>
<dbReference type="PRINTS" id="PR00502">
    <property type="entry name" value="NUDIXFAMILY"/>
</dbReference>
<dbReference type="KEGG" id="mmob:F6R98_09025"/>
<dbReference type="SUPFAM" id="SSF55811">
    <property type="entry name" value="Nudix"/>
    <property type="match status" value="1"/>
</dbReference>
<dbReference type="PROSITE" id="PS00893">
    <property type="entry name" value="NUDIX_BOX"/>
    <property type="match status" value="1"/>
</dbReference>
<reference evidence="5 6" key="1">
    <citation type="submission" date="2019-09" db="EMBL/GenBank/DDBJ databases">
        <title>Ecophysiology of the spiral-shaped methanotroph Methylospira mobilis as revealed by the complete genome sequence.</title>
        <authorList>
            <person name="Oshkin I.Y."/>
            <person name="Dedysh S.N."/>
            <person name="Miroshnikov K."/>
            <person name="Danilova O.V."/>
            <person name="Hakobyan A."/>
            <person name="Liesack W."/>
        </authorList>
    </citation>
    <scope>NUCLEOTIDE SEQUENCE [LARGE SCALE GENOMIC DNA]</scope>
    <source>
        <strain evidence="5 6">Shm1</strain>
    </source>
</reference>
<keyword evidence="2 3" id="KW-0378">Hydrolase</keyword>
<dbReference type="Proteomes" id="UP000325755">
    <property type="component" value="Chromosome"/>
</dbReference>
<dbReference type="Gene3D" id="3.90.79.10">
    <property type="entry name" value="Nucleoside Triphosphate Pyrophosphohydrolase"/>
    <property type="match status" value="1"/>
</dbReference>
<keyword evidence="6" id="KW-1185">Reference proteome</keyword>
<dbReference type="InterPro" id="IPR000086">
    <property type="entry name" value="NUDIX_hydrolase_dom"/>
</dbReference>
<dbReference type="InterPro" id="IPR020084">
    <property type="entry name" value="NUDIX_hydrolase_CS"/>
</dbReference>
<gene>
    <name evidence="5" type="ORF">F6R98_09025</name>
</gene>
<protein>
    <submittedName>
        <fullName evidence="5">NUDIX domain-containing protein</fullName>
    </submittedName>
</protein>
<evidence type="ECO:0000256" key="2">
    <source>
        <dbReference type="ARBA" id="ARBA00022801"/>
    </source>
</evidence>
<dbReference type="InterPro" id="IPR020476">
    <property type="entry name" value="Nudix_hydrolase"/>
</dbReference>
<sequence length="144" mass="15773">MEKRTVEKVVAYVVAEGRLLVFIHPLHPEAGLQVPAGTIERNEAPEAAVLRELCEETGLSIFARPEYLGAGLYDMSPFGRAELHQRHFFRVPLLQGAPERWRHLEASGGIAAPEVFEFSWVPITAIPPLAAGQGAFLHAIAILA</sequence>
<dbReference type="PROSITE" id="PS51462">
    <property type="entry name" value="NUDIX"/>
    <property type="match status" value="1"/>
</dbReference>
<dbReference type="RefSeq" id="WP_153248742.1">
    <property type="nucleotide sequence ID" value="NZ_CP044205.1"/>
</dbReference>
<proteinExistence type="inferred from homology"/>
<dbReference type="OrthoDB" id="6717368at2"/>
<evidence type="ECO:0000313" key="5">
    <source>
        <dbReference type="EMBL" id="QFY42748.1"/>
    </source>
</evidence>
<dbReference type="AlphaFoldDB" id="A0A5Q0BKV0"/>
<evidence type="ECO:0000256" key="1">
    <source>
        <dbReference type="ARBA" id="ARBA00001946"/>
    </source>
</evidence>
<evidence type="ECO:0000313" key="6">
    <source>
        <dbReference type="Proteomes" id="UP000325755"/>
    </source>
</evidence>
<organism evidence="5 6">
    <name type="scientific">Candidatus Methylospira mobilis</name>
    <dbReference type="NCBI Taxonomy" id="1808979"/>
    <lineage>
        <taxon>Bacteria</taxon>
        <taxon>Pseudomonadati</taxon>
        <taxon>Pseudomonadota</taxon>
        <taxon>Gammaproteobacteria</taxon>
        <taxon>Methylococcales</taxon>
        <taxon>Methylococcaceae</taxon>
        <taxon>Candidatus Methylospira</taxon>
    </lineage>
</organism>
<feature type="domain" description="Nudix hydrolase" evidence="4">
    <location>
        <begin position="2"/>
        <end position="144"/>
    </location>
</feature>
<comment type="cofactor">
    <cofactor evidence="1">
        <name>Mg(2+)</name>
        <dbReference type="ChEBI" id="CHEBI:18420"/>
    </cofactor>
</comment>
<comment type="similarity">
    <text evidence="3">Belongs to the Nudix hydrolase family.</text>
</comment>
<evidence type="ECO:0000259" key="4">
    <source>
        <dbReference type="PROSITE" id="PS51462"/>
    </source>
</evidence>
<name>A0A5Q0BKV0_9GAMM</name>
<dbReference type="InParanoid" id="A0A5Q0BKV0"/>